<evidence type="ECO:0000256" key="3">
    <source>
        <dbReference type="ARBA" id="ARBA00022827"/>
    </source>
</evidence>
<dbReference type="GO" id="GO:0050660">
    <property type="term" value="F:flavin adenine dinucleotide binding"/>
    <property type="evidence" value="ECO:0007669"/>
    <property type="project" value="InterPro"/>
</dbReference>
<protein>
    <recommendedName>
        <fullName evidence="5">Flavin-containing monooxygenase</fullName>
        <ecNumber evidence="5">1.-.-.-</ecNumber>
    </recommendedName>
</protein>
<comment type="cofactor">
    <cofactor evidence="5">
        <name>FAD</name>
        <dbReference type="ChEBI" id="CHEBI:57692"/>
    </cofactor>
</comment>
<reference evidence="7" key="2">
    <citation type="submission" date="2021-09" db="EMBL/GenBank/DDBJ databases">
        <authorList>
            <person name="Jia N."/>
            <person name="Wang J."/>
            <person name="Shi W."/>
            <person name="Du L."/>
            <person name="Sun Y."/>
            <person name="Zhan W."/>
            <person name="Jiang J."/>
            <person name="Wang Q."/>
            <person name="Zhang B."/>
            <person name="Ji P."/>
            <person name="Sakyi L.B."/>
            <person name="Cui X."/>
            <person name="Yuan T."/>
            <person name="Jiang B."/>
            <person name="Yang W."/>
            <person name="Lam T.T.-Y."/>
            <person name="Chang Q."/>
            <person name="Ding S."/>
            <person name="Wang X."/>
            <person name="Zhu J."/>
            <person name="Ruan X."/>
            <person name="Zhao L."/>
            <person name="Wei J."/>
            <person name="Que T."/>
            <person name="Du C."/>
            <person name="Cheng J."/>
            <person name="Dai P."/>
            <person name="Han X."/>
            <person name="Huang E."/>
            <person name="Gao Y."/>
            <person name="Liu J."/>
            <person name="Shao H."/>
            <person name="Ye R."/>
            <person name="Li L."/>
            <person name="Wei W."/>
            <person name="Wang X."/>
            <person name="Wang C."/>
            <person name="Huo Q."/>
            <person name="Li W."/>
            <person name="Guo W."/>
            <person name="Chen H."/>
            <person name="Chen S."/>
            <person name="Zhou L."/>
            <person name="Zhou L."/>
            <person name="Ni X."/>
            <person name="Tian J."/>
            <person name="Zhou Y."/>
            <person name="Sheng Y."/>
            <person name="Liu T."/>
            <person name="Pan Y."/>
            <person name="Xia L."/>
            <person name="Li J."/>
            <person name="Zhao F."/>
            <person name="Cao W."/>
        </authorList>
    </citation>
    <scope>NUCLEOTIDE SEQUENCE</scope>
    <source>
        <strain evidence="7">Rmic-2018</strain>
        <tissue evidence="7">Larvae</tissue>
    </source>
</reference>
<evidence type="ECO:0000256" key="4">
    <source>
        <dbReference type="ARBA" id="ARBA00023002"/>
    </source>
</evidence>
<name>A0A9J6EBA4_RHIMP</name>
<reference evidence="7" key="1">
    <citation type="journal article" date="2020" name="Cell">
        <title>Large-Scale Comparative Analyses of Tick Genomes Elucidate Their Genetic Diversity and Vector Capacities.</title>
        <authorList>
            <consortium name="Tick Genome and Microbiome Consortium (TIGMIC)"/>
            <person name="Jia N."/>
            <person name="Wang J."/>
            <person name="Shi W."/>
            <person name="Du L."/>
            <person name="Sun Y."/>
            <person name="Zhan W."/>
            <person name="Jiang J.F."/>
            <person name="Wang Q."/>
            <person name="Zhang B."/>
            <person name="Ji P."/>
            <person name="Bell-Sakyi L."/>
            <person name="Cui X.M."/>
            <person name="Yuan T.T."/>
            <person name="Jiang B.G."/>
            <person name="Yang W.F."/>
            <person name="Lam T.T."/>
            <person name="Chang Q.C."/>
            <person name="Ding S.J."/>
            <person name="Wang X.J."/>
            <person name="Zhu J.G."/>
            <person name="Ruan X.D."/>
            <person name="Zhao L."/>
            <person name="Wei J.T."/>
            <person name="Ye R.Z."/>
            <person name="Que T.C."/>
            <person name="Du C.H."/>
            <person name="Zhou Y.H."/>
            <person name="Cheng J.X."/>
            <person name="Dai P.F."/>
            <person name="Guo W.B."/>
            <person name="Han X.H."/>
            <person name="Huang E.J."/>
            <person name="Li L.F."/>
            <person name="Wei W."/>
            <person name="Gao Y.C."/>
            <person name="Liu J.Z."/>
            <person name="Shao H.Z."/>
            <person name="Wang X."/>
            <person name="Wang C.C."/>
            <person name="Yang T.C."/>
            <person name="Huo Q.B."/>
            <person name="Li W."/>
            <person name="Chen H.Y."/>
            <person name="Chen S.E."/>
            <person name="Zhou L.G."/>
            <person name="Ni X.B."/>
            <person name="Tian J.H."/>
            <person name="Sheng Y."/>
            <person name="Liu T."/>
            <person name="Pan Y.S."/>
            <person name="Xia L.Y."/>
            <person name="Li J."/>
            <person name="Zhao F."/>
            <person name="Cao W.C."/>
        </authorList>
    </citation>
    <scope>NUCLEOTIDE SEQUENCE</scope>
    <source>
        <strain evidence="7">Rmic-2018</strain>
    </source>
</reference>
<dbReference type="EC" id="1.-.-.-" evidence="5"/>
<dbReference type="Gene3D" id="3.50.50.60">
    <property type="entry name" value="FAD/NAD(P)-binding domain"/>
    <property type="match status" value="1"/>
</dbReference>
<dbReference type="EMBL" id="JABSTU010000005">
    <property type="protein sequence ID" value="KAH8031622.1"/>
    <property type="molecule type" value="Genomic_DNA"/>
</dbReference>
<comment type="similarity">
    <text evidence="1 5">Belongs to the FMO family.</text>
</comment>
<feature type="region of interest" description="Disordered" evidence="6">
    <location>
        <begin position="71"/>
        <end position="111"/>
    </location>
</feature>
<dbReference type="InterPro" id="IPR036188">
    <property type="entry name" value="FAD/NAD-bd_sf"/>
</dbReference>
<dbReference type="AlphaFoldDB" id="A0A9J6EBA4"/>
<dbReference type="InterPro" id="IPR020946">
    <property type="entry name" value="Flavin_mOase-like"/>
</dbReference>
<evidence type="ECO:0000256" key="2">
    <source>
        <dbReference type="ARBA" id="ARBA00022630"/>
    </source>
</evidence>
<evidence type="ECO:0000313" key="8">
    <source>
        <dbReference type="Proteomes" id="UP000821866"/>
    </source>
</evidence>
<proteinExistence type="inferred from homology"/>
<dbReference type="SUPFAM" id="SSF51905">
    <property type="entry name" value="FAD/NAD(P)-binding domain"/>
    <property type="match status" value="1"/>
</dbReference>
<dbReference type="PRINTS" id="PR00419">
    <property type="entry name" value="ADXRDTASE"/>
</dbReference>
<keyword evidence="2 5" id="KW-0285">Flavoprotein</keyword>
<organism evidence="7 8">
    <name type="scientific">Rhipicephalus microplus</name>
    <name type="common">Cattle tick</name>
    <name type="synonym">Boophilus microplus</name>
    <dbReference type="NCBI Taxonomy" id="6941"/>
    <lineage>
        <taxon>Eukaryota</taxon>
        <taxon>Metazoa</taxon>
        <taxon>Ecdysozoa</taxon>
        <taxon>Arthropoda</taxon>
        <taxon>Chelicerata</taxon>
        <taxon>Arachnida</taxon>
        <taxon>Acari</taxon>
        <taxon>Parasitiformes</taxon>
        <taxon>Ixodida</taxon>
        <taxon>Ixodoidea</taxon>
        <taxon>Ixodidae</taxon>
        <taxon>Rhipicephalinae</taxon>
        <taxon>Rhipicephalus</taxon>
        <taxon>Boophilus</taxon>
    </lineage>
</organism>
<dbReference type="InterPro" id="IPR050346">
    <property type="entry name" value="FMO-like"/>
</dbReference>
<evidence type="ECO:0000256" key="5">
    <source>
        <dbReference type="RuleBase" id="RU361177"/>
    </source>
</evidence>
<sequence>MSTKKVCVVGAGPSGLACARQMLDYGFDVVLYERSAELGGLWVYHDDDVEGRASVMRTTVINTSKEMSAFRSTGGHAPGIGQAPLTSTEVERPSPSRRAQSAGDKRERERDTWAGDVGFAIESGHRDHSACYLRDCSSFLRRSAA</sequence>
<evidence type="ECO:0000256" key="6">
    <source>
        <dbReference type="SAM" id="MobiDB-lite"/>
    </source>
</evidence>
<dbReference type="PANTHER" id="PTHR23023">
    <property type="entry name" value="DIMETHYLANILINE MONOOXYGENASE"/>
    <property type="match status" value="1"/>
</dbReference>
<dbReference type="PROSITE" id="PS51257">
    <property type="entry name" value="PROKAR_LIPOPROTEIN"/>
    <property type="match status" value="1"/>
</dbReference>
<keyword evidence="5" id="KW-0503">Monooxygenase</keyword>
<comment type="caution">
    <text evidence="7">The sequence shown here is derived from an EMBL/GenBank/DDBJ whole genome shotgun (WGS) entry which is preliminary data.</text>
</comment>
<dbReference type="Proteomes" id="UP000821866">
    <property type="component" value="Chromosome 3"/>
</dbReference>
<keyword evidence="4 5" id="KW-0560">Oxidoreductase</keyword>
<accession>A0A9J6EBA4</accession>
<keyword evidence="8" id="KW-1185">Reference proteome</keyword>
<gene>
    <name evidence="7" type="ORF">HPB51_019636</name>
</gene>
<dbReference type="GO" id="GO:0004499">
    <property type="term" value="F:N,N-dimethylaniline monooxygenase activity"/>
    <property type="evidence" value="ECO:0007669"/>
    <property type="project" value="InterPro"/>
</dbReference>
<dbReference type="VEuPathDB" id="VectorBase:LOC119163497"/>
<evidence type="ECO:0000313" key="7">
    <source>
        <dbReference type="EMBL" id="KAH8031622.1"/>
    </source>
</evidence>
<evidence type="ECO:0000256" key="1">
    <source>
        <dbReference type="ARBA" id="ARBA00009183"/>
    </source>
</evidence>
<dbReference type="Pfam" id="PF00743">
    <property type="entry name" value="FMO-like"/>
    <property type="match status" value="1"/>
</dbReference>
<dbReference type="GO" id="GO:0050661">
    <property type="term" value="F:NADP binding"/>
    <property type="evidence" value="ECO:0007669"/>
    <property type="project" value="InterPro"/>
</dbReference>
<keyword evidence="3 5" id="KW-0274">FAD</keyword>